<sequence length="264" mass="28706">MIGAIAGDIIGSVYEHAPIKTKVFPLFHPSCCFTDDTVLTVAVAKAITGDGNYLQAVWETGRKYPHAGYGGSFISWLASKNPKPYNSWGNGAAMRVSPVGVAFDTIDDVLEEAAKTAVISHNHPEGVKGAQAVALSLYLARTTREKFLIKREVTERFGYDLDRTVDEIRPSYSFDVSCQGSVPEAIIAFLDSDSWEDAVRNAVSLGGDSDTLACITGGIAEAYYGPVGQHILEKVRACLTEELWGIMDAFYGRYKMAMVNPHIL</sequence>
<dbReference type="RefSeq" id="WP_236891723.1">
    <property type="nucleotide sequence ID" value="NZ_AP024488.1"/>
</dbReference>
<accession>A0ABM7PD73</accession>
<keyword evidence="2" id="KW-1185">Reference proteome</keyword>
<proteinExistence type="predicted"/>
<dbReference type="InterPro" id="IPR036705">
    <property type="entry name" value="Ribosyl_crysJ1_sf"/>
</dbReference>
<dbReference type="PANTHER" id="PTHR16222:SF12">
    <property type="entry name" value="ADP-RIBOSYLGLYCOHYDROLASE-RELATED"/>
    <property type="match status" value="1"/>
</dbReference>
<protein>
    <recommendedName>
        <fullName evidence="3">ADP-ribosylglycohydrolase</fullName>
    </recommendedName>
</protein>
<dbReference type="InterPro" id="IPR005502">
    <property type="entry name" value="Ribosyl_crysJ1"/>
</dbReference>
<dbReference type="SUPFAM" id="SSF101478">
    <property type="entry name" value="ADP-ribosylglycohydrolase"/>
    <property type="match status" value="1"/>
</dbReference>
<evidence type="ECO:0000313" key="1">
    <source>
        <dbReference type="EMBL" id="BCS95478.1"/>
    </source>
</evidence>
<dbReference type="InterPro" id="IPR050792">
    <property type="entry name" value="ADP-ribosylglycohydrolase"/>
</dbReference>
<evidence type="ECO:0000313" key="2">
    <source>
        <dbReference type="Proteomes" id="UP001320148"/>
    </source>
</evidence>
<reference evidence="1 2" key="1">
    <citation type="submission" date="2021-02" db="EMBL/GenBank/DDBJ databases">
        <title>Complete genome of Desulfoluna sp. strain ASN36.</title>
        <authorList>
            <person name="Takahashi A."/>
            <person name="Kojima H."/>
            <person name="Fukui M."/>
        </authorList>
    </citation>
    <scope>NUCLEOTIDE SEQUENCE [LARGE SCALE GENOMIC DNA]</scope>
    <source>
        <strain evidence="1 2">ASN36</strain>
    </source>
</reference>
<dbReference type="EMBL" id="AP024488">
    <property type="protein sequence ID" value="BCS95478.1"/>
    <property type="molecule type" value="Genomic_DNA"/>
</dbReference>
<gene>
    <name evidence="1" type="ORF">DSLASN_11100</name>
</gene>
<organism evidence="1 2">
    <name type="scientific">Desulfoluna limicola</name>
    <dbReference type="NCBI Taxonomy" id="2810562"/>
    <lineage>
        <taxon>Bacteria</taxon>
        <taxon>Pseudomonadati</taxon>
        <taxon>Thermodesulfobacteriota</taxon>
        <taxon>Desulfobacteria</taxon>
        <taxon>Desulfobacterales</taxon>
        <taxon>Desulfolunaceae</taxon>
        <taxon>Desulfoluna</taxon>
    </lineage>
</organism>
<name>A0ABM7PD73_9BACT</name>
<dbReference type="Gene3D" id="1.10.4080.10">
    <property type="entry name" value="ADP-ribosylation/Crystallin J1"/>
    <property type="match status" value="1"/>
</dbReference>
<dbReference type="Pfam" id="PF03747">
    <property type="entry name" value="ADP_ribosyl_GH"/>
    <property type="match status" value="1"/>
</dbReference>
<evidence type="ECO:0008006" key="3">
    <source>
        <dbReference type="Google" id="ProtNLM"/>
    </source>
</evidence>
<dbReference type="PANTHER" id="PTHR16222">
    <property type="entry name" value="ADP-RIBOSYLGLYCOHYDROLASE"/>
    <property type="match status" value="1"/>
</dbReference>
<dbReference type="Proteomes" id="UP001320148">
    <property type="component" value="Chromosome"/>
</dbReference>